<dbReference type="AlphaFoldDB" id="A0A2P2PT24"/>
<proteinExistence type="predicted"/>
<name>A0A2P2PT24_RHIMU</name>
<reference evidence="1" key="1">
    <citation type="submission" date="2018-02" db="EMBL/GenBank/DDBJ databases">
        <title>Rhizophora mucronata_Transcriptome.</title>
        <authorList>
            <person name="Meera S.P."/>
            <person name="Sreeshan A."/>
            <person name="Augustine A."/>
        </authorList>
    </citation>
    <scope>NUCLEOTIDE SEQUENCE</scope>
    <source>
        <tissue evidence="1">Leaf</tissue>
    </source>
</reference>
<protein>
    <submittedName>
        <fullName evidence="1">Uncharacterized protein</fullName>
    </submittedName>
</protein>
<evidence type="ECO:0000313" key="1">
    <source>
        <dbReference type="EMBL" id="MBX57908.1"/>
    </source>
</evidence>
<dbReference type="EMBL" id="GGEC01077424">
    <property type="protein sequence ID" value="MBX57908.1"/>
    <property type="molecule type" value="Transcribed_RNA"/>
</dbReference>
<sequence>MRCVVMDYIILLLMHIFHWMCGNRDQACRCK</sequence>
<organism evidence="1">
    <name type="scientific">Rhizophora mucronata</name>
    <name type="common">Asiatic mangrove</name>
    <dbReference type="NCBI Taxonomy" id="61149"/>
    <lineage>
        <taxon>Eukaryota</taxon>
        <taxon>Viridiplantae</taxon>
        <taxon>Streptophyta</taxon>
        <taxon>Embryophyta</taxon>
        <taxon>Tracheophyta</taxon>
        <taxon>Spermatophyta</taxon>
        <taxon>Magnoliopsida</taxon>
        <taxon>eudicotyledons</taxon>
        <taxon>Gunneridae</taxon>
        <taxon>Pentapetalae</taxon>
        <taxon>rosids</taxon>
        <taxon>fabids</taxon>
        <taxon>Malpighiales</taxon>
        <taxon>Rhizophoraceae</taxon>
        <taxon>Rhizophora</taxon>
    </lineage>
</organism>
<accession>A0A2P2PT24</accession>